<dbReference type="EMBL" id="CAJVQA010025700">
    <property type="protein sequence ID" value="CAG8786868.1"/>
    <property type="molecule type" value="Genomic_DNA"/>
</dbReference>
<comment type="caution">
    <text evidence="1">The sequence shown here is derived from an EMBL/GenBank/DDBJ whole genome shotgun (WGS) entry which is preliminary data.</text>
</comment>
<sequence length="44" mass="5337">LFNSTLQENIYNFDINEDSNDSDFDYNESNYSDCYKDWDNKNLN</sequence>
<keyword evidence="3" id="KW-1185">Reference proteome</keyword>
<accession>A0A9N9JN68</accession>
<dbReference type="AlphaFoldDB" id="A0A9N9JN68"/>
<feature type="non-terminal residue" evidence="1">
    <location>
        <position position="1"/>
    </location>
</feature>
<protein>
    <submittedName>
        <fullName evidence="1">23895_t:CDS:1</fullName>
    </submittedName>
    <submittedName>
        <fullName evidence="2">6335_t:CDS:1</fullName>
    </submittedName>
</protein>
<evidence type="ECO:0000313" key="3">
    <source>
        <dbReference type="Proteomes" id="UP000789759"/>
    </source>
</evidence>
<reference evidence="1" key="1">
    <citation type="submission" date="2021-06" db="EMBL/GenBank/DDBJ databases">
        <authorList>
            <person name="Kallberg Y."/>
            <person name="Tangrot J."/>
            <person name="Rosling A."/>
        </authorList>
    </citation>
    <scope>NUCLEOTIDE SEQUENCE</scope>
    <source>
        <strain evidence="1">FL966</strain>
    </source>
</reference>
<dbReference type="Proteomes" id="UP000789759">
    <property type="component" value="Unassembled WGS sequence"/>
</dbReference>
<evidence type="ECO:0000313" key="2">
    <source>
        <dbReference type="EMBL" id="CAG8836534.1"/>
    </source>
</evidence>
<gene>
    <name evidence="1" type="ORF">CPELLU_LOCUS16751</name>
    <name evidence="2" type="ORF">CPELLU_LOCUS21406</name>
</gene>
<name>A0A9N9JN68_9GLOM</name>
<organism evidence="1 3">
    <name type="scientific">Cetraspora pellucida</name>
    <dbReference type="NCBI Taxonomy" id="1433469"/>
    <lineage>
        <taxon>Eukaryota</taxon>
        <taxon>Fungi</taxon>
        <taxon>Fungi incertae sedis</taxon>
        <taxon>Mucoromycota</taxon>
        <taxon>Glomeromycotina</taxon>
        <taxon>Glomeromycetes</taxon>
        <taxon>Diversisporales</taxon>
        <taxon>Gigasporaceae</taxon>
        <taxon>Cetraspora</taxon>
    </lineage>
</organism>
<dbReference type="EMBL" id="CAJVQA010078894">
    <property type="protein sequence ID" value="CAG8836534.1"/>
    <property type="molecule type" value="Genomic_DNA"/>
</dbReference>
<proteinExistence type="predicted"/>
<evidence type="ECO:0000313" key="1">
    <source>
        <dbReference type="EMBL" id="CAG8786868.1"/>
    </source>
</evidence>